<name>A0A0D0SSD9_STAGA</name>
<dbReference type="EMBL" id="QXRZ01000001">
    <property type="protein sequence ID" value="RIL44612.1"/>
    <property type="molecule type" value="Genomic_DNA"/>
</dbReference>
<keyword evidence="4" id="KW-1185">Reference proteome</keyword>
<dbReference type="Proteomes" id="UP000321057">
    <property type="component" value="Unassembled WGS sequence"/>
</dbReference>
<evidence type="ECO:0000313" key="1">
    <source>
        <dbReference type="EMBL" id="GEQ04965.1"/>
    </source>
</evidence>
<comment type="caution">
    <text evidence="2">The sequence shown here is derived from an EMBL/GenBank/DDBJ whole genome shotgun (WGS) entry which is preliminary data.</text>
</comment>
<accession>A0A0D0SSD9</accession>
<reference evidence="1 4" key="2">
    <citation type="submission" date="2019-07" db="EMBL/GenBank/DDBJ databases">
        <title>Whole genome shotgun sequence of Staphylococcus gallinarum NBRC 109767.</title>
        <authorList>
            <person name="Hosoyama A."/>
            <person name="Uohara A."/>
            <person name="Ohji S."/>
            <person name="Ichikawa N."/>
        </authorList>
    </citation>
    <scope>NUCLEOTIDE SEQUENCE [LARGE SCALE GENOMIC DNA]</scope>
    <source>
        <strain evidence="1 4">NBRC 109767</strain>
    </source>
</reference>
<dbReference type="Proteomes" id="UP000283576">
    <property type="component" value="Unassembled WGS sequence"/>
</dbReference>
<evidence type="ECO:0000313" key="3">
    <source>
        <dbReference type="Proteomes" id="UP000283576"/>
    </source>
</evidence>
<proteinExistence type="predicted"/>
<evidence type="ECO:0000313" key="4">
    <source>
        <dbReference type="Proteomes" id="UP000321057"/>
    </source>
</evidence>
<dbReference type="AlphaFoldDB" id="A0A0D0SSD9"/>
<dbReference type="GeneID" id="93845376"/>
<gene>
    <name evidence="2" type="ORF">BUZ01_01160</name>
    <name evidence="1" type="ORF">SGA02_07930</name>
</gene>
<reference evidence="2 3" key="1">
    <citation type="journal article" date="2016" name="Front. Microbiol.">
        <title>Comprehensive Phylogenetic Analysis of Bovine Non-aureus Staphylococci Species Based on Whole-Genome Sequencing.</title>
        <authorList>
            <person name="Naushad S."/>
            <person name="Barkema H.W."/>
            <person name="Luby C."/>
            <person name="Condas L.A."/>
            <person name="Nobrega D.B."/>
            <person name="Carson D.A."/>
            <person name="De Buck J."/>
        </authorList>
    </citation>
    <scope>NUCLEOTIDE SEQUENCE [LARGE SCALE GENOMIC DNA]</scope>
    <source>
        <strain evidence="2 3">SNUC 1388</strain>
    </source>
</reference>
<protein>
    <submittedName>
        <fullName evidence="2">Uncharacterized protein</fullName>
    </submittedName>
</protein>
<organism evidence="2 3">
    <name type="scientific">Staphylococcus gallinarum</name>
    <dbReference type="NCBI Taxonomy" id="1293"/>
    <lineage>
        <taxon>Bacteria</taxon>
        <taxon>Bacillati</taxon>
        <taxon>Bacillota</taxon>
        <taxon>Bacilli</taxon>
        <taxon>Bacillales</taxon>
        <taxon>Staphylococcaceae</taxon>
        <taxon>Staphylococcus</taxon>
    </lineage>
</organism>
<sequence>MSRYLNEINEFWQQYLEQYDAVYDDHTLNQIIENNDRTAFIHPQDLLYLKQHFGEDFAEIPRFKKMIDFANGIISINKDRRKVISNENLINPAMARPFFGNPEKADIVILKKHPEKDFNSYNTNLSDDTAIEYRKRIVLDIQGKLTFNNEKLFLPYIDKHRWFVKFLYSNSSMLKQFNIDPNRVMVLNFFPYQAGHSAGIPRDFLTLNHILPSQRENFNLLLKMIEDSKERIYICSEEELFISIFKNFTDEKLCTYIKENLFVLASKQNRRITTGNLLSYKEHKLRLRKKEELTKPEYYRWNRQQKEAREGGASDFNKRIRNLQRTLQQQ</sequence>
<dbReference type="OrthoDB" id="2392601at2"/>
<dbReference type="EMBL" id="BKAX01000003">
    <property type="protein sequence ID" value="GEQ04965.1"/>
    <property type="molecule type" value="Genomic_DNA"/>
</dbReference>
<evidence type="ECO:0000313" key="2">
    <source>
        <dbReference type="EMBL" id="RIL44612.1"/>
    </source>
</evidence>
<dbReference type="RefSeq" id="WP_042738842.1">
    <property type="nucleotide sequence ID" value="NZ_BKAX01000003.1"/>
</dbReference>